<dbReference type="InterPro" id="IPR018547">
    <property type="entry name" value="AbiEi_C"/>
</dbReference>
<comment type="caution">
    <text evidence="2">The sequence shown here is derived from an EMBL/GenBank/DDBJ whole genome shotgun (WGS) entry which is preliminary data.</text>
</comment>
<evidence type="ECO:0000313" key="2">
    <source>
        <dbReference type="EMBL" id="OIR00484.1"/>
    </source>
</evidence>
<accession>A0A1J5SFL5</accession>
<name>A0A1J5SFL5_9ZZZZ</name>
<evidence type="ECO:0000259" key="1">
    <source>
        <dbReference type="Pfam" id="PF09407"/>
    </source>
</evidence>
<dbReference type="AlphaFoldDB" id="A0A1J5SFL5"/>
<dbReference type="Pfam" id="PF09407">
    <property type="entry name" value="AbiEi_1"/>
    <property type="match status" value="1"/>
</dbReference>
<proteinExistence type="predicted"/>
<protein>
    <recommendedName>
        <fullName evidence="1">AbiEi antitoxin C-terminal domain-containing protein</fullName>
    </recommendedName>
</protein>
<gene>
    <name evidence="2" type="ORF">GALL_173570</name>
</gene>
<reference evidence="2" key="1">
    <citation type="submission" date="2016-10" db="EMBL/GenBank/DDBJ databases">
        <title>Sequence of Gallionella enrichment culture.</title>
        <authorList>
            <person name="Poehlein A."/>
            <person name="Muehling M."/>
            <person name="Daniel R."/>
        </authorList>
    </citation>
    <scope>NUCLEOTIDE SEQUENCE</scope>
</reference>
<feature type="domain" description="AbiEi antitoxin C-terminal" evidence="1">
    <location>
        <begin position="68"/>
        <end position="210"/>
    </location>
</feature>
<sequence length="261" mass="28168">MSDTRSYIDDLAAKGRYHFTPEEARAALGGSDAAVRLSLGRLARQGLVAHPAHGFYLVVPPEYKRLGCLPADQFIPALMEQLGLGYYAGLLSAAQYYGAAHHRPQEFQVMTSAKRRGLVCGAVRVSFVARKRAAEVPVQTLNTPRGMIRVSTVEATAVDLIGYSHHAGGLDNVATVIAELAEQIDPERLVVAARTAPVPWAQRLGFFLELAGVGEKAAALKQYVRETARDATPLVPALPRNGAMRDAGWKLDVNAEVEIEA</sequence>
<dbReference type="EMBL" id="MLJW01000094">
    <property type="protein sequence ID" value="OIR00484.1"/>
    <property type="molecule type" value="Genomic_DNA"/>
</dbReference>
<organism evidence="2">
    <name type="scientific">mine drainage metagenome</name>
    <dbReference type="NCBI Taxonomy" id="410659"/>
    <lineage>
        <taxon>unclassified sequences</taxon>
        <taxon>metagenomes</taxon>
        <taxon>ecological metagenomes</taxon>
    </lineage>
</organism>